<comment type="pathway">
    <text evidence="3">Cell wall biogenesis; peptidoglycan biosynthesis.</text>
</comment>
<feature type="signal peptide" evidence="21">
    <location>
        <begin position="1"/>
        <end position="19"/>
    </location>
</feature>
<keyword evidence="11" id="KW-0378">Hydrolase</keyword>
<keyword evidence="8 23" id="KW-0121">Carboxypeptidase</keyword>
<sequence>MKTRLLIGCSFFIAGFAYAQSGESSISFPLIPPSIDAASWVLMDATTGQVLTHANENERRNPASLTKLMTGYVVDQAIESHQISSNDIVTVKRDAWAAGNPIFKGSSLMFLKPGDKLSVRKLSRGMIIDSGNDACVALADYVAGNQKNFVVLMNHYVKKLGLMNTHFETVHGLDAPGQFSTALDMAKLSRDIIHGKPEFYKLYSGKQLTWNGITQQNRNGLLWDKTLHVDGLKTGHTATAGFNLIASSVDGNQRLIAVVMGAKSSLGREEQARKLLIWGENNFSTLQLFHGGKALTHERVWYGNPQQVNAGVDKDIYLSVPKNDVKQITARYVFDKKNLEAPIKADQQIGTVQVYDKNKELASYPLMALQQVKEAGLFTRISDYISLKI</sequence>
<keyword evidence="6" id="KW-1003">Cell membrane</keyword>
<gene>
    <name evidence="23" type="ORF">SAMN05216516_1124</name>
</gene>
<evidence type="ECO:0000256" key="17">
    <source>
        <dbReference type="ARBA" id="ARBA00060592"/>
    </source>
</evidence>
<evidence type="ECO:0000256" key="9">
    <source>
        <dbReference type="ARBA" id="ARBA00022670"/>
    </source>
</evidence>
<evidence type="ECO:0000256" key="3">
    <source>
        <dbReference type="ARBA" id="ARBA00004752"/>
    </source>
</evidence>
<evidence type="ECO:0000259" key="22">
    <source>
        <dbReference type="SMART" id="SM00936"/>
    </source>
</evidence>
<dbReference type="GO" id="GO:0071555">
    <property type="term" value="P:cell wall organization"/>
    <property type="evidence" value="ECO:0007669"/>
    <property type="project" value="UniProtKB-KW"/>
</dbReference>
<evidence type="ECO:0000256" key="18">
    <source>
        <dbReference type="PIRSR" id="PIRSR618044-1"/>
    </source>
</evidence>
<keyword evidence="13" id="KW-0573">Peptidoglycan synthesis</keyword>
<dbReference type="PANTHER" id="PTHR21581:SF5">
    <property type="entry name" value="D-ALANYL-D-ALANINE CARBOXYPEPTIDASE DACD"/>
    <property type="match status" value="1"/>
</dbReference>
<dbReference type="GO" id="GO:0006508">
    <property type="term" value="P:proteolysis"/>
    <property type="evidence" value="ECO:0007669"/>
    <property type="project" value="UniProtKB-KW"/>
</dbReference>
<dbReference type="GO" id="GO:0005886">
    <property type="term" value="C:plasma membrane"/>
    <property type="evidence" value="ECO:0007669"/>
    <property type="project" value="UniProtKB-SubCell"/>
</dbReference>
<keyword evidence="12" id="KW-0133">Cell shape</keyword>
<evidence type="ECO:0000256" key="10">
    <source>
        <dbReference type="ARBA" id="ARBA00022729"/>
    </source>
</evidence>
<dbReference type="EMBL" id="FOVC01000012">
    <property type="protein sequence ID" value="SFN61740.1"/>
    <property type="molecule type" value="Genomic_DNA"/>
</dbReference>
<dbReference type="SUPFAM" id="SSF69189">
    <property type="entry name" value="Penicillin-binding protein associated domain"/>
    <property type="match status" value="1"/>
</dbReference>
<dbReference type="InterPro" id="IPR012907">
    <property type="entry name" value="Peptidase_S11_C"/>
</dbReference>
<evidence type="ECO:0000256" key="11">
    <source>
        <dbReference type="ARBA" id="ARBA00022801"/>
    </source>
</evidence>
<dbReference type="AlphaFoldDB" id="A0A1I5AH93"/>
<dbReference type="Pfam" id="PF07943">
    <property type="entry name" value="PBP5_C"/>
    <property type="match status" value="1"/>
</dbReference>
<name>A0A1I5AH93_9GAMM</name>
<evidence type="ECO:0000256" key="20">
    <source>
        <dbReference type="RuleBase" id="RU004016"/>
    </source>
</evidence>
<evidence type="ECO:0000256" key="8">
    <source>
        <dbReference type="ARBA" id="ARBA00022645"/>
    </source>
</evidence>
<feature type="chain" id="PRO_5017190060" description="serine-type D-Ala-D-Ala carboxypeptidase" evidence="21">
    <location>
        <begin position="20"/>
        <end position="389"/>
    </location>
</feature>
<feature type="active site" description="Acyl-ester intermediate" evidence="18">
    <location>
        <position position="64"/>
    </location>
</feature>
<dbReference type="Pfam" id="PF00768">
    <property type="entry name" value="Peptidase_S11"/>
    <property type="match status" value="1"/>
</dbReference>
<reference evidence="24" key="1">
    <citation type="submission" date="2016-10" db="EMBL/GenBank/DDBJ databases">
        <authorList>
            <person name="Varghese N."/>
            <person name="Submissions S."/>
        </authorList>
    </citation>
    <scope>NUCLEOTIDE SEQUENCE [LARGE SCALE GENOMIC DNA]</scope>
    <source>
        <strain evidence="24">N6PO6</strain>
    </source>
</reference>
<dbReference type="UniPathway" id="UPA00219"/>
<dbReference type="RefSeq" id="WP_269017642.1">
    <property type="nucleotide sequence ID" value="NZ_FOVC01000012.1"/>
</dbReference>
<keyword evidence="14" id="KW-0472">Membrane</keyword>
<keyword evidence="7" id="KW-0997">Cell inner membrane</keyword>
<evidence type="ECO:0000256" key="19">
    <source>
        <dbReference type="PIRSR" id="PIRSR618044-2"/>
    </source>
</evidence>
<dbReference type="NCBIfam" id="NF008489">
    <property type="entry name" value="PRK11397.1"/>
    <property type="match status" value="1"/>
</dbReference>
<evidence type="ECO:0000313" key="23">
    <source>
        <dbReference type="EMBL" id="SFN61740.1"/>
    </source>
</evidence>
<dbReference type="GO" id="GO:0009252">
    <property type="term" value="P:peptidoglycan biosynthetic process"/>
    <property type="evidence" value="ECO:0007669"/>
    <property type="project" value="UniProtKB-UniPathway"/>
</dbReference>
<evidence type="ECO:0000256" key="5">
    <source>
        <dbReference type="ARBA" id="ARBA00012448"/>
    </source>
</evidence>
<comment type="subcellular location">
    <subcellularLocation>
        <location evidence="2">Cell inner membrane</location>
        <topology evidence="2">Peripheral membrane protein</topology>
    </subcellularLocation>
</comment>
<evidence type="ECO:0000313" key="24">
    <source>
        <dbReference type="Proteomes" id="UP000242222"/>
    </source>
</evidence>
<keyword evidence="9" id="KW-0645">Protease</keyword>
<evidence type="ECO:0000256" key="2">
    <source>
        <dbReference type="ARBA" id="ARBA00004417"/>
    </source>
</evidence>
<evidence type="ECO:0000256" key="14">
    <source>
        <dbReference type="ARBA" id="ARBA00023136"/>
    </source>
</evidence>
<dbReference type="InterPro" id="IPR037167">
    <property type="entry name" value="Peptidase_S11_C_sf"/>
</dbReference>
<comment type="similarity">
    <text evidence="4 20">Belongs to the peptidase S11 family.</text>
</comment>
<dbReference type="GO" id="GO:0008360">
    <property type="term" value="P:regulation of cell shape"/>
    <property type="evidence" value="ECO:0007669"/>
    <property type="project" value="UniProtKB-KW"/>
</dbReference>
<evidence type="ECO:0000256" key="6">
    <source>
        <dbReference type="ARBA" id="ARBA00022475"/>
    </source>
</evidence>
<dbReference type="Gene3D" id="3.40.710.10">
    <property type="entry name" value="DD-peptidase/beta-lactamase superfamily"/>
    <property type="match status" value="1"/>
</dbReference>
<dbReference type="GO" id="GO:0008658">
    <property type="term" value="F:penicillin binding"/>
    <property type="evidence" value="ECO:0007669"/>
    <property type="project" value="UniProtKB-ARBA"/>
</dbReference>
<dbReference type="PANTHER" id="PTHR21581">
    <property type="entry name" value="D-ALANYL-D-ALANINE CARBOXYPEPTIDASE"/>
    <property type="match status" value="1"/>
</dbReference>
<dbReference type="SMART" id="SM00936">
    <property type="entry name" value="PBP5_C"/>
    <property type="match status" value="1"/>
</dbReference>
<comment type="pathway">
    <text evidence="17">Glycan biosynthesis.</text>
</comment>
<protein>
    <recommendedName>
        <fullName evidence="5">serine-type D-Ala-D-Ala carboxypeptidase</fullName>
        <ecNumber evidence="5">3.4.16.4</ecNumber>
    </recommendedName>
</protein>
<evidence type="ECO:0000256" key="16">
    <source>
        <dbReference type="ARBA" id="ARBA00034000"/>
    </source>
</evidence>
<evidence type="ECO:0000256" key="21">
    <source>
        <dbReference type="SAM" id="SignalP"/>
    </source>
</evidence>
<comment type="function">
    <text evidence="1">Removes C-terminal D-alanyl residues from sugar-peptide cell wall precursors.</text>
</comment>
<feature type="domain" description="Peptidase S11 D-Ala-D-Ala carboxypeptidase A C-terminal" evidence="22">
    <location>
        <begin position="283"/>
        <end position="374"/>
    </location>
</feature>
<evidence type="ECO:0000256" key="7">
    <source>
        <dbReference type="ARBA" id="ARBA00022519"/>
    </source>
</evidence>
<evidence type="ECO:0000256" key="15">
    <source>
        <dbReference type="ARBA" id="ARBA00023316"/>
    </source>
</evidence>
<dbReference type="EC" id="3.4.16.4" evidence="5"/>
<dbReference type="Proteomes" id="UP000242222">
    <property type="component" value="Unassembled WGS sequence"/>
</dbReference>
<evidence type="ECO:0000256" key="1">
    <source>
        <dbReference type="ARBA" id="ARBA00003217"/>
    </source>
</evidence>
<comment type="catalytic activity">
    <reaction evidence="16">
        <text>Preferential cleavage: (Ac)2-L-Lys-D-Ala-|-D-Ala. Also transpeptidation of peptidyl-alanyl moieties that are N-acyl substituents of D-alanine.</text>
        <dbReference type="EC" id="3.4.16.4"/>
    </reaction>
</comment>
<proteinExistence type="inferred from homology"/>
<dbReference type="PRINTS" id="PR00725">
    <property type="entry name" value="DADACBPTASE1"/>
</dbReference>
<dbReference type="FunFam" id="3.40.710.10:FF:000001">
    <property type="entry name" value="D-alanyl-D-alanine serine-type carboxypeptidase"/>
    <property type="match status" value="1"/>
</dbReference>
<dbReference type="InterPro" id="IPR001967">
    <property type="entry name" value="Peptidase_S11_N"/>
</dbReference>
<keyword evidence="10 21" id="KW-0732">Signal</keyword>
<keyword evidence="24" id="KW-1185">Reference proteome</keyword>
<keyword evidence="15" id="KW-0961">Cell wall biogenesis/degradation</keyword>
<evidence type="ECO:0000256" key="13">
    <source>
        <dbReference type="ARBA" id="ARBA00022984"/>
    </source>
</evidence>
<evidence type="ECO:0000256" key="4">
    <source>
        <dbReference type="ARBA" id="ARBA00007164"/>
    </source>
</evidence>
<dbReference type="STRING" id="1367852.SAMN05216516_1124"/>
<dbReference type="Gene3D" id="2.60.410.10">
    <property type="entry name" value="D-Ala-D-Ala carboxypeptidase, C-terminal domain"/>
    <property type="match status" value="1"/>
</dbReference>
<evidence type="ECO:0000256" key="12">
    <source>
        <dbReference type="ARBA" id="ARBA00022960"/>
    </source>
</evidence>
<dbReference type="InterPro" id="IPR012338">
    <property type="entry name" value="Beta-lactam/transpept-like"/>
</dbReference>
<dbReference type="InterPro" id="IPR015956">
    <property type="entry name" value="Peniciliin-bd_prot_C_sf"/>
</dbReference>
<feature type="binding site" evidence="19">
    <location>
        <position position="233"/>
    </location>
    <ligand>
        <name>substrate</name>
    </ligand>
</feature>
<dbReference type="GO" id="GO:0009002">
    <property type="term" value="F:serine-type D-Ala-D-Ala carboxypeptidase activity"/>
    <property type="evidence" value="ECO:0007669"/>
    <property type="project" value="UniProtKB-EC"/>
</dbReference>
<organism evidence="23 24">
    <name type="scientific">Izhakiella capsodis</name>
    <dbReference type="NCBI Taxonomy" id="1367852"/>
    <lineage>
        <taxon>Bacteria</taxon>
        <taxon>Pseudomonadati</taxon>
        <taxon>Pseudomonadota</taxon>
        <taxon>Gammaproteobacteria</taxon>
        <taxon>Enterobacterales</taxon>
        <taxon>Erwiniaceae</taxon>
        <taxon>Izhakiella</taxon>
    </lineage>
</organism>
<feature type="active site" evidence="18">
    <location>
        <position position="130"/>
    </location>
</feature>
<accession>A0A1I5AH93</accession>
<dbReference type="SUPFAM" id="SSF56601">
    <property type="entry name" value="beta-lactamase/transpeptidase-like"/>
    <property type="match status" value="1"/>
</dbReference>
<feature type="active site" description="Proton acceptor" evidence="18">
    <location>
        <position position="67"/>
    </location>
</feature>
<dbReference type="InterPro" id="IPR018044">
    <property type="entry name" value="Peptidase_S11"/>
</dbReference>